<evidence type="ECO:0000256" key="15">
    <source>
        <dbReference type="ARBA" id="ARBA00023163"/>
    </source>
</evidence>
<dbReference type="InterPro" id="IPR004274">
    <property type="entry name" value="FCP1_dom"/>
</dbReference>
<evidence type="ECO:0000256" key="21">
    <source>
        <dbReference type="SAM" id="MobiDB-lite"/>
    </source>
</evidence>
<dbReference type="PROSITE" id="PS50969">
    <property type="entry name" value="FCP1"/>
    <property type="match status" value="1"/>
</dbReference>
<dbReference type="SMART" id="SM00292">
    <property type="entry name" value="BRCT"/>
    <property type="match status" value="1"/>
</dbReference>
<dbReference type="FunFam" id="3.40.50.10190:FF:000014">
    <property type="entry name" value="RNA polymerase II C-terminal domain phosphatase-like 3"/>
    <property type="match status" value="1"/>
</dbReference>
<feature type="compositionally biased region" description="Low complexity" evidence="21">
    <location>
        <begin position="39"/>
        <end position="50"/>
    </location>
</feature>
<dbReference type="InterPro" id="IPR023214">
    <property type="entry name" value="HAD_sf"/>
</dbReference>
<evidence type="ECO:0000256" key="17">
    <source>
        <dbReference type="ARBA" id="ARBA00047761"/>
    </source>
</evidence>
<evidence type="ECO:0000256" key="6">
    <source>
        <dbReference type="ARBA" id="ARBA00022491"/>
    </source>
</evidence>
<comment type="catalytic activity">
    <reaction evidence="18">
        <text>O-phospho-L-threonyl-[protein] + H2O = L-threonyl-[protein] + phosphate</text>
        <dbReference type="Rhea" id="RHEA:47004"/>
        <dbReference type="Rhea" id="RHEA-COMP:11060"/>
        <dbReference type="Rhea" id="RHEA-COMP:11605"/>
        <dbReference type="ChEBI" id="CHEBI:15377"/>
        <dbReference type="ChEBI" id="CHEBI:30013"/>
        <dbReference type="ChEBI" id="CHEBI:43474"/>
        <dbReference type="ChEBI" id="CHEBI:61977"/>
        <dbReference type="EC" id="3.1.3.16"/>
    </reaction>
</comment>
<dbReference type="GO" id="GO:0046872">
    <property type="term" value="F:metal ion binding"/>
    <property type="evidence" value="ECO:0007669"/>
    <property type="project" value="UniProtKB-KW"/>
</dbReference>
<evidence type="ECO:0000256" key="16">
    <source>
        <dbReference type="ARBA" id="ARBA00023242"/>
    </source>
</evidence>
<evidence type="ECO:0000259" key="23">
    <source>
        <dbReference type="PROSITE" id="PS50845"/>
    </source>
</evidence>
<keyword evidence="13" id="KW-0805">Transcription regulation</keyword>
<evidence type="ECO:0000256" key="1">
    <source>
        <dbReference type="ARBA" id="ARBA00001936"/>
    </source>
</evidence>
<dbReference type="CDD" id="cd07521">
    <property type="entry name" value="HAD_FCP1-like"/>
    <property type="match status" value="1"/>
</dbReference>
<evidence type="ECO:0000259" key="24">
    <source>
        <dbReference type="PROSITE" id="PS50969"/>
    </source>
</evidence>
<feature type="domain" description="FCP1 homology" evidence="24">
    <location>
        <begin position="809"/>
        <end position="994"/>
    </location>
</feature>
<feature type="compositionally biased region" description="Acidic residues" evidence="21">
    <location>
        <begin position="703"/>
        <end position="713"/>
    </location>
</feature>
<dbReference type="InterPro" id="IPR001357">
    <property type="entry name" value="BRCT_dom"/>
</dbReference>
<dbReference type="PROSITE" id="PS50172">
    <property type="entry name" value="BRCT"/>
    <property type="match status" value="1"/>
</dbReference>
<reference evidence="25" key="1">
    <citation type="submission" date="2018-02" db="EMBL/GenBank/DDBJ databases">
        <authorList>
            <person name="Cohen D.B."/>
            <person name="Kent A.D."/>
        </authorList>
    </citation>
    <scope>NUCLEOTIDE SEQUENCE</scope>
</reference>
<dbReference type="GO" id="GO:0005789">
    <property type="term" value="C:endoplasmic reticulum membrane"/>
    <property type="evidence" value="ECO:0007669"/>
    <property type="project" value="UniProtKB-SubCell"/>
</dbReference>
<dbReference type="Gene3D" id="3.40.50.10190">
    <property type="entry name" value="BRCT domain"/>
    <property type="match status" value="1"/>
</dbReference>
<comment type="cofactor">
    <cofactor evidence="2">
        <name>Co(2+)</name>
        <dbReference type="ChEBI" id="CHEBI:48828"/>
    </cofactor>
</comment>
<dbReference type="NCBIfam" id="TIGR02250">
    <property type="entry name" value="FCP1_euk"/>
    <property type="match status" value="1"/>
</dbReference>
<dbReference type="PROSITE" id="PS50845">
    <property type="entry name" value="RETICULON"/>
    <property type="match status" value="1"/>
</dbReference>
<feature type="compositionally biased region" description="Polar residues" evidence="21">
    <location>
        <begin position="644"/>
        <end position="659"/>
    </location>
</feature>
<feature type="compositionally biased region" description="Low complexity" evidence="21">
    <location>
        <begin position="680"/>
        <end position="689"/>
    </location>
</feature>
<feature type="compositionally biased region" description="Acidic residues" evidence="21">
    <location>
        <begin position="268"/>
        <end position="287"/>
    </location>
</feature>
<evidence type="ECO:0000256" key="14">
    <source>
        <dbReference type="ARBA" id="ARBA00023136"/>
    </source>
</evidence>
<feature type="region of interest" description="Disordered" evidence="21">
    <location>
        <begin position="643"/>
        <end position="744"/>
    </location>
</feature>
<dbReference type="AlphaFoldDB" id="A0A2N9FQQ4"/>
<evidence type="ECO:0000256" key="12">
    <source>
        <dbReference type="ARBA" id="ARBA00022989"/>
    </source>
</evidence>
<feature type="compositionally biased region" description="Polar residues" evidence="21">
    <location>
        <begin position="733"/>
        <end position="743"/>
    </location>
</feature>
<dbReference type="Pfam" id="PF00533">
    <property type="entry name" value="BRCT"/>
    <property type="match status" value="1"/>
</dbReference>
<keyword evidence="7 20" id="KW-0812">Transmembrane</keyword>
<proteinExistence type="predicted"/>
<dbReference type="PANTHER" id="PTHR46626:SF1">
    <property type="entry name" value="RETICULON-LIKE PROTEIN B21"/>
    <property type="match status" value="1"/>
</dbReference>
<feature type="compositionally biased region" description="Basic and acidic residues" evidence="21">
    <location>
        <begin position="75"/>
        <end position="100"/>
    </location>
</feature>
<dbReference type="Pfam" id="PF03031">
    <property type="entry name" value="NIF"/>
    <property type="match status" value="1"/>
</dbReference>
<feature type="transmembrane region" description="Helical" evidence="20">
    <location>
        <begin position="456"/>
        <end position="476"/>
    </location>
</feature>
<evidence type="ECO:0000256" key="10">
    <source>
        <dbReference type="ARBA" id="ARBA00022824"/>
    </source>
</evidence>
<dbReference type="Gene3D" id="3.40.50.1000">
    <property type="entry name" value="HAD superfamily/HAD-like"/>
    <property type="match status" value="1"/>
</dbReference>
<keyword evidence="11" id="KW-0694">RNA-binding</keyword>
<evidence type="ECO:0000256" key="8">
    <source>
        <dbReference type="ARBA" id="ARBA00022723"/>
    </source>
</evidence>
<comment type="cofactor">
    <cofactor evidence="3">
        <name>Mg(2+)</name>
        <dbReference type="ChEBI" id="CHEBI:18420"/>
    </cofactor>
</comment>
<comment type="cofactor">
    <cofactor evidence="1">
        <name>Mn(2+)</name>
        <dbReference type="ChEBI" id="CHEBI:29035"/>
    </cofactor>
</comment>
<evidence type="ECO:0000256" key="3">
    <source>
        <dbReference type="ARBA" id="ARBA00001946"/>
    </source>
</evidence>
<dbReference type="CDD" id="cd17729">
    <property type="entry name" value="BRCT_CTDP1"/>
    <property type="match status" value="1"/>
</dbReference>
<dbReference type="GO" id="GO:0009651">
    <property type="term" value="P:response to salt stress"/>
    <property type="evidence" value="ECO:0007669"/>
    <property type="project" value="UniProtKB-ARBA"/>
</dbReference>
<feature type="domain" description="Reticulon" evidence="23">
    <location>
        <begin position="422"/>
        <end position="572"/>
    </location>
</feature>
<name>A0A2N9FQQ4_FAGSY</name>
<dbReference type="SMART" id="SM00577">
    <property type="entry name" value="CPDc"/>
    <property type="match status" value="1"/>
</dbReference>
<keyword evidence="15" id="KW-0804">Transcription</keyword>
<evidence type="ECO:0000256" key="5">
    <source>
        <dbReference type="ARBA" id="ARBA00004477"/>
    </source>
</evidence>
<feature type="transmembrane region" description="Helical" evidence="20">
    <location>
        <begin position="531"/>
        <end position="551"/>
    </location>
</feature>
<comment type="subunit">
    <text evidence="19">Interacts with RAP74.</text>
</comment>
<dbReference type="InterPro" id="IPR036420">
    <property type="entry name" value="BRCT_dom_sf"/>
</dbReference>
<organism evidence="25">
    <name type="scientific">Fagus sylvatica</name>
    <name type="common">Beechnut</name>
    <dbReference type="NCBI Taxonomy" id="28930"/>
    <lineage>
        <taxon>Eukaryota</taxon>
        <taxon>Viridiplantae</taxon>
        <taxon>Streptophyta</taxon>
        <taxon>Embryophyta</taxon>
        <taxon>Tracheophyta</taxon>
        <taxon>Spermatophyta</taxon>
        <taxon>Magnoliopsida</taxon>
        <taxon>eudicotyledons</taxon>
        <taxon>Gunneridae</taxon>
        <taxon>Pentapetalae</taxon>
        <taxon>rosids</taxon>
        <taxon>fabids</taxon>
        <taxon>Fagales</taxon>
        <taxon>Fagaceae</taxon>
        <taxon>Fagus</taxon>
    </lineage>
</organism>
<evidence type="ECO:0000256" key="20">
    <source>
        <dbReference type="RuleBase" id="RU363132"/>
    </source>
</evidence>
<comment type="catalytic activity">
    <reaction evidence="17">
        <text>O-phospho-L-seryl-[protein] + H2O = L-seryl-[protein] + phosphate</text>
        <dbReference type="Rhea" id="RHEA:20629"/>
        <dbReference type="Rhea" id="RHEA-COMP:9863"/>
        <dbReference type="Rhea" id="RHEA-COMP:11604"/>
        <dbReference type="ChEBI" id="CHEBI:15377"/>
        <dbReference type="ChEBI" id="CHEBI:29999"/>
        <dbReference type="ChEBI" id="CHEBI:43474"/>
        <dbReference type="ChEBI" id="CHEBI:83421"/>
        <dbReference type="EC" id="3.1.3.16"/>
    </reaction>
</comment>
<evidence type="ECO:0000256" key="9">
    <source>
        <dbReference type="ARBA" id="ARBA00022801"/>
    </source>
</evidence>
<dbReference type="PANTHER" id="PTHR46626">
    <property type="entry name" value="RETICULON-LIKE PROTEIN B17"/>
    <property type="match status" value="1"/>
</dbReference>
<keyword evidence="9" id="KW-0378">Hydrolase</keyword>
<dbReference type="SUPFAM" id="SSF56784">
    <property type="entry name" value="HAD-like"/>
    <property type="match status" value="1"/>
</dbReference>
<keyword evidence="16" id="KW-0539">Nucleus</keyword>
<feature type="region of interest" description="Disordered" evidence="21">
    <location>
        <begin position="321"/>
        <end position="346"/>
    </location>
</feature>
<evidence type="ECO:0000256" key="2">
    <source>
        <dbReference type="ARBA" id="ARBA00001941"/>
    </source>
</evidence>
<feature type="compositionally biased region" description="Basic and acidic residues" evidence="21">
    <location>
        <begin position="321"/>
        <end position="332"/>
    </location>
</feature>
<dbReference type="GO" id="GO:0003723">
    <property type="term" value="F:RNA binding"/>
    <property type="evidence" value="ECO:0007669"/>
    <property type="project" value="UniProtKB-KW"/>
</dbReference>
<protein>
    <recommendedName>
        <fullName evidence="20">Reticulon-like protein</fullName>
    </recommendedName>
</protein>
<evidence type="ECO:0000256" key="13">
    <source>
        <dbReference type="ARBA" id="ARBA00023015"/>
    </source>
</evidence>
<evidence type="ECO:0000256" key="11">
    <source>
        <dbReference type="ARBA" id="ARBA00022884"/>
    </source>
</evidence>
<dbReference type="GO" id="GO:0005634">
    <property type="term" value="C:nucleus"/>
    <property type="evidence" value="ECO:0007669"/>
    <property type="project" value="UniProtKB-SubCell"/>
</dbReference>
<feature type="region of interest" description="Disordered" evidence="21">
    <location>
        <begin position="263"/>
        <end position="287"/>
    </location>
</feature>
<evidence type="ECO:0000256" key="4">
    <source>
        <dbReference type="ARBA" id="ARBA00004123"/>
    </source>
</evidence>
<evidence type="ECO:0000256" key="19">
    <source>
        <dbReference type="ARBA" id="ARBA00063107"/>
    </source>
</evidence>
<keyword evidence="8" id="KW-0479">Metal-binding</keyword>
<evidence type="ECO:0000259" key="22">
    <source>
        <dbReference type="PROSITE" id="PS50172"/>
    </source>
</evidence>
<dbReference type="InterPro" id="IPR044647">
    <property type="entry name" value="RTNLB17/18/21"/>
</dbReference>
<sequence length="1151" mass="128119">MEVGRRRSVVAGSVWESRMKIDEVKGGIKVFNGEESPEETGASSGTSTGTVTPKPKRGQSAGGVVASTSGKRKTWKSDSFEGFDKSPIHISKRKSEEQCKELSVSAEGIKKSPVQSVRRLRSEASKELGVSVEKPERSPIQTRKPRSEQQAKGVGVGESGQGNEKNSGQLRKVKSDSVKTGGGVEGTETSSSELRKVKSDVSEVVDDSRKGIDDGSVVEAEKSPVDETVEAGSDETCKEFGVCQEKVITDGSVVNYAPIPKLVVNNDDGLDDDVDDGEDEDDDEEALEVDVDEEIEIDVKKINVPEPEPQKIVNVNEEKKVHQANNSEEKKLHQVNRQPIVGVKQPAPLEKHCTVYQSLSKSSPRNQNILKPTPRNLNISKPTPRNLNFSKPTPRNQYLSKPASSSYEFQTFPESHSKLQSIVDLVMWKEVPRSALVLLVGSFVILSSSYTKDINLSFVSVVSYLGLVYLASIFIYRSLICRGAMDINDSSYVLGEEEGIWLLRLVLPYVNELLLKLRALFSGDPATTMRLAVLLFVLARCGSCITIWTVVKLGFLGVFTLPKLCSLYSAQLTAIARFWLGRFHDIWDSCSHKKAVAAATVFLILNLSSAVARIWEVFMLYVAFRCYQQSSITVDWVEDEAGTATGQPTPVENGASTPSGAPPPVRPEQMSLVTDSPVNSSSSDDFAAFLDDELDSGSSNSSLEDENDNDNDLESERTKRRKVEKSENIEELQGSTSHTSLEQTIGAGADASIKKDECTHPGSFGDMCILCGQRLAAESGVTFGYIHKGLRLQNDEIDRLRNTDMKNLLRHKKLYLVLDLDHTLLNSTQLIDLTSEEEYLKSQSDSLQDVSKGSLFMVNFMHMMTKLRPFVRTFLKEASEMFEMYIYTMGDRAYALEMAKLLDPQREYFSSRVISRDDGTQKHQKGLDIVLGQESAVVILDDTENVDKSGMRSLQDNAVSSASCLALFLNHTKAWTKHKENLILMERYHFFASSCHQFGFNCKSLSELKSDESETDGALATVLKVLKRIHNMFFDELEYNLVDRDVRQVLKTVKKDVLKGCKIVFSHVFPTKYQAENHHLWKMAEQLGATCAIELDPSVTHVVSTDVGTEKSRWAIKQNKFLVEPRWIEAANYLWQKQPEENFSVNPSKNQ</sequence>
<evidence type="ECO:0000313" key="25">
    <source>
        <dbReference type="EMBL" id="SPC93056.1"/>
    </source>
</evidence>
<keyword evidence="14 20" id="KW-0472">Membrane</keyword>
<dbReference type="InterPro" id="IPR003388">
    <property type="entry name" value="Reticulon"/>
</dbReference>
<dbReference type="InterPro" id="IPR036412">
    <property type="entry name" value="HAD-like_sf"/>
</dbReference>
<feature type="region of interest" description="Disordered" evidence="21">
    <location>
        <begin position="358"/>
        <end position="401"/>
    </location>
</feature>
<feature type="transmembrane region" description="Helical" evidence="20">
    <location>
        <begin position="431"/>
        <end position="450"/>
    </location>
</feature>
<evidence type="ECO:0000256" key="18">
    <source>
        <dbReference type="ARBA" id="ARBA00048336"/>
    </source>
</evidence>
<keyword evidence="6" id="KW-0678">Repressor</keyword>
<feature type="region of interest" description="Disordered" evidence="21">
    <location>
        <begin position="26"/>
        <end position="232"/>
    </location>
</feature>
<accession>A0A2N9FQQ4</accession>
<dbReference type="EMBL" id="OIVN01001358">
    <property type="protein sequence ID" value="SPC93056.1"/>
    <property type="molecule type" value="Genomic_DNA"/>
</dbReference>
<dbReference type="SUPFAM" id="SSF52113">
    <property type="entry name" value="BRCT domain"/>
    <property type="match status" value="1"/>
</dbReference>
<comment type="subcellular location">
    <subcellularLocation>
        <location evidence="5 20">Endoplasmic reticulum membrane</location>
        <topology evidence="5 20">Multi-pass membrane protein</topology>
    </subcellularLocation>
    <subcellularLocation>
        <location evidence="4">Nucleus</location>
    </subcellularLocation>
</comment>
<dbReference type="InterPro" id="IPR011947">
    <property type="entry name" value="FCP1_euk"/>
</dbReference>
<keyword evidence="10 20" id="KW-0256">Endoplasmic reticulum</keyword>
<feature type="compositionally biased region" description="Basic and acidic residues" evidence="21">
    <location>
        <begin position="193"/>
        <end position="225"/>
    </location>
</feature>
<evidence type="ECO:0000256" key="7">
    <source>
        <dbReference type="ARBA" id="ARBA00022692"/>
    </source>
</evidence>
<dbReference type="GO" id="GO:0004722">
    <property type="term" value="F:protein serine/threonine phosphatase activity"/>
    <property type="evidence" value="ECO:0007669"/>
    <property type="project" value="UniProtKB-EC"/>
</dbReference>
<gene>
    <name evidence="25" type="ORF">FSB_LOCUS20938</name>
</gene>
<keyword evidence="12 20" id="KW-1133">Transmembrane helix</keyword>
<feature type="domain" description="BRCT" evidence="22">
    <location>
        <begin position="1053"/>
        <end position="1145"/>
    </location>
</feature>
<dbReference type="Pfam" id="PF02453">
    <property type="entry name" value="Reticulon"/>
    <property type="match status" value="1"/>
</dbReference>